<dbReference type="GO" id="GO:0015833">
    <property type="term" value="P:peptide transport"/>
    <property type="evidence" value="ECO:0007669"/>
    <property type="project" value="TreeGrafter"/>
</dbReference>
<keyword evidence="4" id="KW-0732">Signal</keyword>
<evidence type="ECO:0000256" key="1">
    <source>
        <dbReference type="ARBA" id="ARBA00004418"/>
    </source>
</evidence>
<dbReference type="Proteomes" id="UP000199473">
    <property type="component" value="Unassembled WGS sequence"/>
</dbReference>
<proteinExistence type="inferred from homology"/>
<evidence type="ECO:0000259" key="5">
    <source>
        <dbReference type="Pfam" id="PF00496"/>
    </source>
</evidence>
<keyword evidence="3" id="KW-0813">Transport</keyword>
<organism evidence="6 7">
    <name type="scientific">Falsiroseomonas stagni DSM 19981</name>
    <dbReference type="NCBI Taxonomy" id="1123062"/>
    <lineage>
        <taxon>Bacteria</taxon>
        <taxon>Pseudomonadati</taxon>
        <taxon>Pseudomonadota</taxon>
        <taxon>Alphaproteobacteria</taxon>
        <taxon>Acetobacterales</taxon>
        <taxon>Roseomonadaceae</taxon>
        <taxon>Falsiroseomonas</taxon>
    </lineage>
</organism>
<dbReference type="Pfam" id="PF00496">
    <property type="entry name" value="SBP_bac_5"/>
    <property type="match status" value="1"/>
</dbReference>
<dbReference type="SUPFAM" id="SSF53850">
    <property type="entry name" value="Periplasmic binding protein-like II"/>
    <property type="match status" value="1"/>
</dbReference>
<evidence type="ECO:0000313" key="7">
    <source>
        <dbReference type="Proteomes" id="UP000199473"/>
    </source>
</evidence>
<dbReference type="PANTHER" id="PTHR30290:SF9">
    <property type="entry name" value="OLIGOPEPTIDE-BINDING PROTEIN APPA"/>
    <property type="match status" value="1"/>
</dbReference>
<evidence type="ECO:0000256" key="3">
    <source>
        <dbReference type="ARBA" id="ARBA00022448"/>
    </source>
</evidence>
<reference evidence="6 7" key="1">
    <citation type="submission" date="2016-10" db="EMBL/GenBank/DDBJ databases">
        <authorList>
            <person name="de Groot N.N."/>
        </authorList>
    </citation>
    <scope>NUCLEOTIDE SEQUENCE [LARGE SCALE GENOMIC DNA]</scope>
    <source>
        <strain evidence="6 7">DSM 19981</strain>
    </source>
</reference>
<dbReference type="OrthoDB" id="9803988at2"/>
<comment type="subcellular location">
    <subcellularLocation>
        <location evidence="1">Periplasm</location>
    </subcellularLocation>
</comment>
<dbReference type="EMBL" id="FOSQ01000001">
    <property type="protein sequence ID" value="SFK31747.1"/>
    <property type="molecule type" value="Genomic_DNA"/>
</dbReference>
<dbReference type="InterPro" id="IPR039424">
    <property type="entry name" value="SBP_5"/>
</dbReference>
<feature type="domain" description="Solute-binding protein family 5" evidence="5">
    <location>
        <begin position="45"/>
        <end position="363"/>
    </location>
</feature>
<evidence type="ECO:0000313" key="6">
    <source>
        <dbReference type="EMBL" id="SFK31747.1"/>
    </source>
</evidence>
<protein>
    <submittedName>
        <fullName evidence="6">Peptide/nickel transport system substrate-binding protein</fullName>
    </submittedName>
</protein>
<name>A0A1I3YIJ9_9PROT</name>
<gene>
    <name evidence="6" type="ORF">SAMN02745775_1011361</name>
</gene>
<dbReference type="InterPro" id="IPR000914">
    <property type="entry name" value="SBP_5_dom"/>
</dbReference>
<dbReference type="STRING" id="1123062.SAMN02745775_1011361"/>
<dbReference type="RefSeq" id="WP_092957200.1">
    <property type="nucleotide sequence ID" value="NZ_FOSQ01000001.1"/>
</dbReference>
<dbReference type="GO" id="GO:1904680">
    <property type="term" value="F:peptide transmembrane transporter activity"/>
    <property type="evidence" value="ECO:0007669"/>
    <property type="project" value="TreeGrafter"/>
</dbReference>
<evidence type="ECO:0000256" key="2">
    <source>
        <dbReference type="ARBA" id="ARBA00005695"/>
    </source>
</evidence>
<dbReference type="Gene3D" id="3.40.190.10">
    <property type="entry name" value="Periplasmic binding protein-like II"/>
    <property type="match status" value="1"/>
</dbReference>
<dbReference type="Gene3D" id="3.10.105.10">
    <property type="entry name" value="Dipeptide-binding Protein, Domain 3"/>
    <property type="match status" value="1"/>
</dbReference>
<sequence length="459" mass="50728">MTLLRIAAEKCRFTPPRQVTDDTSVLTLKNLVLEPLIRWDDGVLRPGLFGTWARDGTARRWRFTIRPGARFHDGKPCVAEDVVEFIGQICNSLDMFGMKWAYSRYLAEARITAEGSDVVTVENPTPFADILDIFTEFYLCRLTSDGRPLLGTGPWRVLDHVPERDALLERVAAPADRIAFTAMPDADDRLRALRDGSADVAMNLERMHAAPDFGDDLAWGRALNTLSVMYYLNCAEGFFTSEAARRAVNMAVDSQAIIDGLFHGLGQRSSTIVSPLHLGMKAAALSPIPHDRDAARRLLDGAAPSAPLLIRTPEHMPEKAREISERVASDLAAIGLPSRIEVQKDRPEFAREVGRKEMGDMAIFDSTPHSTYRVLNDKVSSAVKGIWWQGHDDAALEAMITAANHAVVEDEREAAYGRCLSRLQANPPWLYLFHPVEVFAHRTGLGGITMDGKGVLGIA</sequence>
<accession>A0A1I3YIJ9</accession>
<evidence type="ECO:0000256" key="4">
    <source>
        <dbReference type="ARBA" id="ARBA00022729"/>
    </source>
</evidence>
<comment type="similarity">
    <text evidence="2">Belongs to the bacterial solute-binding protein 5 family.</text>
</comment>
<keyword evidence="7" id="KW-1185">Reference proteome</keyword>
<dbReference type="PANTHER" id="PTHR30290">
    <property type="entry name" value="PERIPLASMIC BINDING COMPONENT OF ABC TRANSPORTER"/>
    <property type="match status" value="1"/>
</dbReference>
<dbReference type="AlphaFoldDB" id="A0A1I3YIJ9"/>